<gene>
    <name evidence="2" type="ORF">I592_01658</name>
    <name evidence="1" type="ORF">UKC_02310</name>
</gene>
<dbReference type="HOGENOM" id="CLU_3183408_0_0_9"/>
<evidence type="ECO:0000313" key="4">
    <source>
        <dbReference type="Proteomes" id="UP000014160"/>
    </source>
</evidence>
<sequence>MTVFIKNGKLNMKKTLKEYMKLKKNKKNLTHTTIALVRIIFRSTAY</sequence>
<dbReference type="AlphaFoldDB" id="R2VF67"/>
<evidence type="ECO:0000313" key="1">
    <source>
        <dbReference type="EMBL" id="EOI56395.1"/>
    </source>
</evidence>
<organism evidence="1 3">
    <name type="scientific">Enterococcus gilvus ATCC BAA-350</name>
    <dbReference type="NCBI Taxonomy" id="1158614"/>
    <lineage>
        <taxon>Bacteria</taxon>
        <taxon>Bacillati</taxon>
        <taxon>Bacillota</taxon>
        <taxon>Bacilli</taxon>
        <taxon>Lactobacillales</taxon>
        <taxon>Enterococcaceae</taxon>
        <taxon>Enterococcus</taxon>
    </lineage>
</organism>
<accession>R2VF67</accession>
<dbReference type="Proteomes" id="UP000014160">
    <property type="component" value="Unassembled WGS sequence"/>
</dbReference>
<evidence type="ECO:0000313" key="3">
    <source>
        <dbReference type="Proteomes" id="UP000013750"/>
    </source>
</evidence>
<name>R2VF67_9ENTE</name>
<keyword evidence="4" id="KW-1185">Reference proteome</keyword>
<evidence type="ECO:0000313" key="2">
    <source>
        <dbReference type="EMBL" id="EOW82355.1"/>
    </source>
</evidence>
<dbReference type="PATRIC" id="fig|1158614.3.peg.2304"/>
<dbReference type="EMBL" id="AJDQ01000007">
    <property type="protein sequence ID" value="EOI56395.1"/>
    <property type="molecule type" value="Genomic_DNA"/>
</dbReference>
<dbReference type="Proteomes" id="UP000013750">
    <property type="component" value="Unassembled WGS sequence"/>
</dbReference>
<comment type="caution">
    <text evidence="1">The sequence shown here is derived from an EMBL/GenBank/DDBJ whole genome shotgun (WGS) entry which is preliminary data.</text>
</comment>
<proteinExistence type="predicted"/>
<reference evidence="2 4" key="2">
    <citation type="submission" date="2013-03" db="EMBL/GenBank/DDBJ databases">
        <title>The Genome Sequence of Enterococcus gilvus ATCC BAA-350 (PacBio/Illumina hybrid assembly).</title>
        <authorList>
            <consortium name="The Broad Institute Genomics Platform"/>
            <consortium name="The Broad Institute Genome Sequencing Center for Infectious Disease"/>
            <person name="Earl A."/>
            <person name="Russ C."/>
            <person name="Gilmore M."/>
            <person name="Surin D."/>
            <person name="Walker B."/>
            <person name="Young S."/>
            <person name="Zeng Q."/>
            <person name="Gargeya S."/>
            <person name="Fitzgerald M."/>
            <person name="Haas B."/>
            <person name="Abouelleil A."/>
            <person name="Allen A.W."/>
            <person name="Alvarado L."/>
            <person name="Arachchi H.M."/>
            <person name="Berlin A.M."/>
            <person name="Chapman S.B."/>
            <person name="Gainer-Dewar J."/>
            <person name="Goldberg J."/>
            <person name="Griggs A."/>
            <person name="Gujja S."/>
            <person name="Hansen M."/>
            <person name="Howarth C."/>
            <person name="Imamovic A."/>
            <person name="Ireland A."/>
            <person name="Larimer J."/>
            <person name="McCowan C."/>
            <person name="Murphy C."/>
            <person name="Pearson M."/>
            <person name="Poon T.W."/>
            <person name="Priest M."/>
            <person name="Roberts A."/>
            <person name="Saif S."/>
            <person name="Shea T."/>
            <person name="Sisk P."/>
            <person name="Sykes S."/>
            <person name="Wortman J."/>
            <person name="Nusbaum C."/>
            <person name="Birren B."/>
        </authorList>
    </citation>
    <scope>NUCLEOTIDE SEQUENCE [LARGE SCALE GENOMIC DNA]</scope>
    <source>
        <strain evidence="2 4">ATCC BAA-350</strain>
    </source>
</reference>
<reference evidence="1 3" key="1">
    <citation type="submission" date="2013-02" db="EMBL/GenBank/DDBJ databases">
        <title>The Genome Sequence of Enterococcus gilvus ATCC BAA-350.</title>
        <authorList>
            <consortium name="The Broad Institute Genome Sequencing Platform"/>
            <consortium name="The Broad Institute Genome Sequencing Center for Infectious Disease"/>
            <person name="Earl A.M."/>
            <person name="Gilmore M.S."/>
            <person name="Lebreton F."/>
            <person name="Walker B."/>
            <person name="Young S.K."/>
            <person name="Zeng Q."/>
            <person name="Gargeya S."/>
            <person name="Fitzgerald M."/>
            <person name="Haas B."/>
            <person name="Abouelleil A."/>
            <person name="Alvarado L."/>
            <person name="Arachchi H.M."/>
            <person name="Berlin A.M."/>
            <person name="Chapman S.B."/>
            <person name="Dewar J."/>
            <person name="Goldberg J."/>
            <person name="Griggs A."/>
            <person name="Gujja S."/>
            <person name="Hansen M."/>
            <person name="Howarth C."/>
            <person name="Imamovic A."/>
            <person name="Larimer J."/>
            <person name="McCowan C."/>
            <person name="Murphy C."/>
            <person name="Neiman D."/>
            <person name="Pearson M."/>
            <person name="Priest M."/>
            <person name="Roberts A."/>
            <person name="Saif S."/>
            <person name="Shea T."/>
            <person name="Sisk P."/>
            <person name="Sykes S."/>
            <person name="Wortman J."/>
            <person name="Nusbaum C."/>
            <person name="Birren B."/>
        </authorList>
    </citation>
    <scope>NUCLEOTIDE SEQUENCE [LARGE SCALE GENOMIC DNA]</scope>
    <source>
        <strain evidence="1 3">ATCC BAA-350</strain>
    </source>
</reference>
<dbReference type="EMBL" id="ASWH01000001">
    <property type="protein sequence ID" value="EOW82355.1"/>
    <property type="molecule type" value="Genomic_DNA"/>
</dbReference>
<protein>
    <submittedName>
        <fullName evidence="1">Uncharacterized protein</fullName>
    </submittedName>
</protein>